<keyword evidence="1" id="KW-0732">Signal</keyword>
<feature type="signal peptide" evidence="1">
    <location>
        <begin position="1"/>
        <end position="23"/>
    </location>
</feature>
<dbReference type="Proteomes" id="UP000235786">
    <property type="component" value="Unassembled WGS sequence"/>
</dbReference>
<gene>
    <name evidence="2" type="ORF">L207DRAFT_609868</name>
</gene>
<feature type="chain" id="PRO_5014329636" description="FG-GAP repeat protein" evidence="1">
    <location>
        <begin position="24"/>
        <end position="314"/>
    </location>
</feature>
<name>A0A2J6R1X0_HYAVF</name>
<dbReference type="OrthoDB" id="674604at2759"/>
<evidence type="ECO:0008006" key="4">
    <source>
        <dbReference type="Google" id="ProtNLM"/>
    </source>
</evidence>
<evidence type="ECO:0000313" key="3">
    <source>
        <dbReference type="Proteomes" id="UP000235786"/>
    </source>
</evidence>
<proteinExistence type="predicted"/>
<dbReference type="AlphaFoldDB" id="A0A2J6R1X0"/>
<dbReference type="STRING" id="1149755.A0A2J6R1X0"/>
<dbReference type="SUPFAM" id="SSF69318">
    <property type="entry name" value="Integrin alpha N-terminal domain"/>
    <property type="match status" value="1"/>
</dbReference>
<dbReference type="InterPro" id="IPR028994">
    <property type="entry name" value="Integrin_alpha_N"/>
</dbReference>
<sequence>MVLNTRYLASMGILSCLATPLFAAVFQPKALSTRAAPYMTRILDTGTTFAEEDNGVWQLIDADGDGYPDLNYIKTSNTGTGTVEVHIASQKSDFKTRIWESGTTFGLENDGTWLLIPAKTGNLPDLAFIKTSNTGTKTVEVHIASGASGYKTRIQETGTIFAEEDNGTWKLYDYNNDGYLDLVYIKTSNTGTNTVEVHVAAGPDYNVFILHTGTTFLPETDGFWQLAPYSGPGTADLVFIKDANTGTGETEVHVASKASRYQDRIFEGGSAFTEEANGVWGLIDFNKDGVPDLTYIKYQDTGTRTVEVHVASGK</sequence>
<evidence type="ECO:0000313" key="2">
    <source>
        <dbReference type="EMBL" id="PMD32511.1"/>
    </source>
</evidence>
<accession>A0A2J6R1X0</accession>
<evidence type="ECO:0000256" key="1">
    <source>
        <dbReference type="SAM" id="SignalP"/>
    </source>
</evidence>
<reference evidence="2 3" key="1">
    <citation type="submission" date="2016-04" db="EMBL/GenBank/DDBJ databases">
        <title>A degradative enzymes factory behind the ericoid mycorrhizal symbiosis.</title>
        <authorList>
            <consortium name="DOE Joint Genome Institute"/>
            <person name="Martino E."/>
            <person name="Morin E."/>
            <person name="Grelet G."/>
            <person name="Kuo A."/>
            <person name="Kohler A."/>
            <person name="Daghino S."/>
            <person name="Barry K."/>
            <person name="Choi C."/>
            <person name="Cichocki N."/>
            <person name="Clum A."/>
            <person name="Copeland A."/>
            <person name="Hainaut M."/>
            <person name="Haridas S."/>
            <person name="Labutti K."/>
            <person name="Lindquist E."/>
            <person name="Lipzen A."/>
            <person name="Khouja H.-R."/>
            <person name="Murat C."/>
            <person name="Ohm R."/>
            <person name="Olson A."/>
            <person name="Spatafora J."/>
            <person name="Veneault-Fourrey C."/>
            <person name="Henrissat B."/>
            <person name="Grigoriev I."/>
            <person name="Martin F."/>
            <person name="Perotto S."/>
        </authorList>
    </citation>
    <scope>NUCLEOTIDE SEQUENCE [LARGE SCALE GENOMIC DNA]</scope>
    <source>
        <strain evidence="2 3">F</strain>
    </source>
</reference>
<organism evidence="2 3">
    <name type="scientific">Hyaloscypha variabilis (strain UAMH 11265 / GT02V1 / F)</name>
    <name type="common">Meliniomyces variabilis</name>
    <dbReference type="NCBI Taxonomy" id="1149755"/>
    <lineage>
        <taxon>Eukaryota</taxon>
        <taxon>Fungi</taxon>
        <taxon>Dikarya</taxon>
        <taxon>Ascomycota</taxon>
        <taxon>Pezizomycotina</taxon>
        <taxon>Leotiomycetes</taxon>
        <taxon>Helotiales</taxon>
        <taxon>Hyaloscyphaceae</taxon>
        <taxon>Hyaloscypha</taxon>
        <taxon>Hyaloscypha variabilis</taxon>
    </lineage>
</organism>
<dbReference type="EMBL" id="KZ613959">
    <property type="protein sequence ID" value="PMD32511.1"/>
    <property type="molecule type" value="Genomic_DNA"/>
</dbReference>
<protein>
    <recommendedName>
        <fullName evidence="4">FG-GAP repeat protein</fullName>
    </recommendedName>
</protein>
<keyword evidence="3" id="KW-1185">Reference proteome</keyword>